<evidence type="ECO:0000256" key="3">
    <source>
        <dbReference type="ARBA" id="ARBA00023163"/>
    </source>
</evidence>
<protein>
    <submittedName>
        <fullName evidence="4">Transcriptional regulator</fullName>
    </submittedName>
</protein>
<dbReference type="PATRIC" id="fig|818.29.peg.956"/>
<dbReference type="InterPro" id="IPR036388">
    <property type="entry name" value="WH-like_DNA-bd_sf"/>
</dbReference>
<dbReference type="GO" id="GO:0003677">
    <property type="term" value="F:DNA binding"/>
    <property type="evidence" value="ECO:0007669"/>
    <property type="project" value="UniProtKB-KW"/>
</dbReference>
<accession>A0A642MUY8</accession>
<evidence type="ECO:0000313" key="4">
    <source>
        <dbReference type="EMBL" id="CUO58817.1"/>
    </source>
</evidence>
<dbReference type="PROSITE" id="PS50043">
    <property type="entry name" value="HTH_LUXR_2"/>
    <property type="match status" value="1"/>
</dbReference>
<evidence type="ECO:0000256" key="1">
    <source>
        <dbReference type="ARBA" id="ARBA00023015"/>
    </source>
</evidence>
<gene>
    <name evidence="4" type="primary">bvgA</name>
    <name evidence="4" type="ORF">ERS852461_00629</name>
</gene>
<dbReference type="InterPro" id="IPR000792">
    <property type="entry name" value="Tscrpt_reg_LuxR_C"/>
</dbReference>
<proteinExistence type="predicted"/>
<dbReference type="PANTHER" id="PTHR44688:SF16">
    <property type="entry name" value="DNA-BINDING TRANSCRIPTIONAL ACTIVATOR DEVR_DOSR"/>
    <property type="match status" value="1"/>
</dbReference>
<dbReference type="InterPro" id="IPR016032">
    <property type="entry name" value="Sig_transdc_resp-reg_C-effctor"/>
</dbReference>
<dbReference type="SMART" id="SM00421">
    <property type="entry name" value="HTH_LUXR"/>
    <property type="match status" value="1"/>
</dbReference>
<sequence>MIMTGMEFYFTPKGEVMITDECGTRQLEQSNREFISEIITRMGIFWPEALEKASLEYTDRRYNIPWFEFSIVRRFLKCNFGEFDSTMDIDQMGNFHFEEVKCPLKGECKYEGIICKPKFNSTLSERELSVMRSFYEGMEENAIADKYCISLETVRTHKRNAFRRIDVHSLAEFFQYARKNNLFQ</sequence>
<evidence type="ECO:0000313" key="5">
    <source>
        <dbReference type="Proteomes" id="UP000095606"/>
    </source>
</evidence>
<reference evidence="4 5" key="1">
    <citation type="submission" date="2015-09" db="EMBL/GenBank/DDBJ databases">
        <authorList>
            <consortium name="Pathogen Informatics"/>
        </authorList>
    </citation>
    <scope>NUCLEOTIDE SEQUENCE [LARGE SCALE GENOMIC DNA]</scope>
    <source>
        <strain evidence="4 5">2789STDY5834846</strain>
    </source>
</reference>
<dbReference type="EMBL" id="CZAE01000002">
    <property type="protein sequence ID" value="CUO58817.1"/>
    <property type="molecule type" value="Genomic_DNA"/>
</dbReference>
<dbReference type="AlphaFoldDB" id="A0A642MUY8"/>
<name>A0A642MUY8_9BACE</name>
<evidence type="ECO:0000256" key="2">
    <source>
        <dbReference type="ARBA" id="ARBA00023125"/>
    </source>
</evidence>
<keyword evidence="3" id="KW-0804">Transcription</keyword>
<dbReference type="PANTHER" id="PTHR44688">
    <property type="entry name" value="DNA-BINDING TRANSCRIPTIONAL ACTIVATOR DEVR_DOSR"/>
    <property type="match status" value="1"/>
</dbReference>
<dbReference type="CDD" id="cd06170">
    <property type="entry name" value="LuxR_C_like"/>
    <property type="match status" value="1"/>
</dbReference>
<dbReference type="Gene3D" id="1.10.10.10">
    <property type="entry name" value="Winged helix-like DNA-binding domain superfamily/Winged helix DNA-binding domain"/>
    <property type="match status" value="1"/>
</dbReference>
<dbReference type="GO" id="GO:0006355">
    <property type="term" value="P:regulation of DNA-templated transcription"/>
    <property type="evidence" value="ECO:0007669"/>
    <property type="project" value="InterPro"/>
</dbReference>
<dbReference type="PRINTS" id="PR00038">
    <property type="entry name" value="HTHLUXR"/>
</dbReference>
<keyword evidence="1" id="KW-0805">Transcription regulation</keyword>
<dbReference type="Pfam" id="PF00196">
    <property type="entry name" value="GerE"/>
    <property type="match status" value="1"/>
</dbReference>
<keyword evidence="2" id="KW-0238">DNA-binding</keyword>
<dbReference type="SUPFAM" id="SSF46894">
    <property type="entry name" value="C-terminal effector domain of the bipartite response regulators"/>
    <property type="match status" value="1"/>
</dbReference>
<organism evidence="4 5">
    <name type="scientific">Bacteroides faecis</name>
    <dbReference type="NCBI Taxonomy" id="674529"/>
    <lineage>
        <taxon>Bacteria</taxon>
        <taxon>Pseudomonadati</taxon>
        <taxon>Bacteroidota</taxon>
        <taxon>Bacteroidia</taxon>
        <taxon>Bacteroidales</taxon>
        <taxon>Bacteroidaceae</taxon>
        <taxon>Bacteroides</taxon>
    </lineage>
</organism>
<dbReference type="Proteomes" id="UP000095606">
    <property type="component" value="Unassembled WGS sequence"/>
</dbReference>